<feature type="domain" description="Ppx/GppA phosphatase N-terminal" evidence="3">
    <location>
        <begin position="21"/>
        <end position="298"/>
    </location>
</feature>
<comment type="caution">
    <text evidence="4">The sequence shown here is derived from an EMBL/GenBank/DDBJ whole genome shotgun (WGS) entry which is preliminary data.</text>
</comment>
<evidence type="ECO:0000313" key="5">
    <source>
        <dbReference type="Proteomes" id="UP000252770"/>
    </source>
</evidence>
<dbReference type="RefSeq" id="WP_114127026.1">
    <property type="nucleotide sequence ID" value="NZ_QOUI01000007.1"/>
</dbReference>
<evidence type="ECO:0000259" key="3">
    <source>
        <dbReference type="Pfam" id="PF02541"/>
    </source>
</evidence>
<dbReference type="AlphaFoldDB" id="A0A367YTP9"/>
<name>A0A367YTP9_9ACTN</name>
<evidence type="ECO:0000313" key="4">
    <source>
        <dbReference type="EMBL" id="RCK69170.1"/>
    </source>
</evidence>
<comment type="similarity">
    <text evidence="1">Belongs to the GppA/Ppx family.</text>
</comment>
<dbReference type="EMBL" id="QOUI01000007">
    <property type="protein sequence ID" value="RCK69170.1"/>
    <property type="molecule type" value="Genomic_DNA"/>
</dbReference>
<evidence type="ECO:0000256" key="1">
    <source>
        <dbReference type="ARBA" id="ARBA00007125"/>
    </source>
</evidence>
<sequence>MRLGVLDVGSNTVHLLVVDARSGGAPVPATSHSRQLRMAEHLDGGSLSDDGIEALVAMVRDSQQIADRTGCSRLLPFVTSALRDAGNCDEVIERVQAETGVRLEVLSGEDEARWTFLAARRWLGWSAGSLALLDIGGGSLELAAGRDEYPDVALSVAVGAGRMSRRFPAKQVDKMRVHVRAEVGAVVGELLRVGPFERAVGTSKTFRSLARIAGAAPRSEGPYVPRRLTLADVSDWVDRLATMKPEKRADLPGVSEGRSHQILAGAVVAEAAMELAGFDVIDICPWALREGIILNYLDHLDGDAR</sequence>
<dbReference type="InterPro" id="IPR050273">
    <property type="entry name" value="GppA/Ppx_hydrolase"/>
</dbReference>
<dbReference type="Proteomes" id="UP000252770">
    <property type="component" value="Unassembled WGS sequence"/>
</dbReference>
<dbReference type="Gene3D" id="3.30.420.150">
    <property type="entry name" value="Exopolyphosphatase. Domain 2"/>
    <property type="match status" value="1"/>
</dbReference>
<dbReference type="PANTHER" id="PTHR30005:SF0">
    <property type="entry name" value="RETROGRADE REGULATION PROTEIN 2"/>
    <property type="match status" value="1"/>
</dbReference>
<dbReference type="PANTHER" id="PTHR30005">
    <property type="entry name" value="EXOPOLYPHOSPHATASE"/>
    <property type="match status" value="1"/>
</dbReference>
<keyword evidence="5" id="KW-1185">Reference proteome</keyword>
<dbReference type="Gene3D" id="3.30.420.40">
    <property type="match status" value="1"/>
</dbReference>
<gene>
    <name evidence="4" type="ORF">DT076_12605</name>
</gene>
<protein>
    <submittedName>
        <fullName evidence="4">Ppx/GppA family phosphatase</fullName>
    </submittedName>
</protein>
<dbReference type="InterPro" id="IPR003695">
    <property type="entry name" value="Ppx_GppA_N"/>
</dbReference>
<dbReference type="InterPro" id="IPR043129">
    <property type="entry name" value="ATPase_NBD"/>
</dbReference>
<accession>A0A367YTP9</accession>
<dbReference type="CDD" id="cd24056">
    <property type="entry name" value="ASKHA_NBD_MtPPX1-like"/>
    <property type="match status" value="1"/>
</dbReference>
<organism evidence="4 5">
    <name type="scientific">Desertihabitans brevis</name>
    <dbReference type="NCBI Taxonomy" id="2268447"/>
    <lineage>
        <taxon>Bacteria</taxon>
        <taxon>Bacillati</taxon>
        <taxon>Actinomycetota</taxon>
        <taxon>Actinomycetes</taxon>
        <taxon>Propionibacteriales</taxon>
        <taxon>Propionibacteriaceae</taxon>
        <taxon>Desertihabitans</taxon>
    </lineage>
</organism>
<dbReference type="GO" id="GO:0016462">
    <property type="term" value="F:pyrophosphatase activity"/>
    <property type="evidence" value="ECO:0007669"/>
    <property type="project" value="TreeGrafter"/>
</dbReference>
<dbReference type="FunFam" id="3.30.420.150:FF:000006">
    <property type="entry name" value="Ppx/GppA family phosphatase"/>
    <property type="match status" value="1"/>
</dbReference>
<keyword evidence="2" id="KW-0378">Hydrolase</keyword>
<dbReference type="SUPFAM" id="SSF53067">
    <property type="entry name" value="Actin-like ATPase domain"/>
    <property type="match status" value="2"/>
</dbReference>
<reference evidence="4 5" key="1">
    <citation type="submission" date="2018-07" db="EMBL/GenBank/DDBJ databases">
        <title>Desertimonas flava gen. nov. sp. nov.</title>
        <authorList>
            <person name="Liu S."/>
        </authorList>
    </citation>
    <scope>NUCLEOTIDE SEQUENCE [LARGE SCALE GENOMIC DNA]</scope>
    <source>
        <strain evidence="4 5">16Sb5-5</strain>
    </source>
</reference>
<dbReference type="Pfam" id="PF02541">
    <property type="entry name" value="Ppx-GppA"/>
    <property type="match status" value="1"/>
</dbReference>
<proteinExistence type="inferred from homology"/>
<evidence type="ECO:0000256" key="2">
    <source>
        <dbReference type="ARBA" id="ARBA00022801"/>
    </source>
</evidence>